<feature type="compositionally biased region" description="Basic and acidic residues" evidence="2">
    <location>
        <begin position="91"/>
        <end position="109"/>
    </location>
</feature>
<evidence type="ECO:0000313" key="3">
    <source>
        <dbReference type="EMBL" id="GEV63394.1"/>
    </source>
</evidence>
<organism evidence="3">
    <name type="scientific">Tanacetum cinerariifolium</name>
    <name type="common">Dalmatian daisy</name>
    <name type="synonym">Chrysanthemum cinerariifolium</name>
    <dbReference type="NCBI Taxonomy" id="118510"/>
    <lineage>
        <taxon>Eukaryota</taxon>
        <taxon>Viridiplantae</taxon>
        <taxon>Streptophyta</taxon>
        <taxon>Embryophyta</taxon>
        <taxon>Tracheophyta</taxon>
        <taxon>Spermatophyta</taxon>
        <taxon>Magnoliopsida</taxon>
        <taxon>eudicotyledons</taxon>
        <taxon>Gunneridae</taxon>
        <taxon>Pentapetalae</taxon>
        <taxon>asterids</taxon>
        <taxon>campanulids</taxon>
        <taxon>Asterales</taxon>
        <taxon>Asteraceae</taxon>
        <taxon>Asteroideae</taxon>
        <taxon>Anthemideae</taxon>
        <taxon>Anthemidinae</taxon>
        <taxon>Tanacetum</taxon>
    </lineage>
</organism>
<sequence>MKDIVIKELRRKLELAQKEKDSIQLKVDKFKNASKTLNKLIDCHIVDNFKKGLGYGNYNAIPPLYTGNFMSPKPNLSFTGLDKFANEPVDENNKAKSSDVEPKVDRENNDALEECVSDNDKEDVVQPKKEKKTIRPSIVIKEFVNSKPQKKTARKTVNQVKHPRQNTHRPRGNQRN</sequence>
<protein>
    <submittedName>
        <fullName evidence="3">Uncharacterized protein</fullName>
    </submittedName>
</protein>
<gene>
    <name evidence="3" type="ORF">Tci_135371</name>
</gene>
<reference evidence="3" key="1">
    <citation type="journal article" date="2019" name="Sci. Rep.">
        <title>Draft genome of Tanacetum cinerariifolium, the natural source of mosquito coil.</title>
        <authorList>
            <person name="Yamashiro T."/>
            <person name="Shiraishi A."/>
            <person name="Satake H."/>
            <person name="Nakayama K."/>
        </authorList>
    </citation>
    <scope>NUCLEOTIDE SEQUENCE</scope>
</reference>
<keyword evidence="1" id="KW-0175">Coiled coil</keyword>
<accession>A0A699GT65</accession>
<evidence type="ECO:0000256" key="1">
    <source>
        <dbReference type="SAM" id="Coils"/>
    </source>
</evidence>
<proteinExistence type="predicted"/>
<dbReference type="EMBL" id="BKCJ010029379">
    <property type="protein sequence ID" value="GEV63394.1"/>
    <property type="molecule type" value="Genomic_DNA"/>
</dbReference>
<name>A0A699GT65_TANCI</name>
<evidence type="ECO:0000256" key="2">
    <source>
        <dbReference type="SAM" id="MobiDB-lite"/>
    </source>
</evidence>
<comment type="caution">
    <text evidence="3">The sequence shown here is derived from an EMBL/GenBank/DDBJ whole genome shotgun (WGS) entry which is preliminary data.</text>
</comment>
<dbReference type="AlphaFoldDB" id="A0A699GT65"/>
<feature type="region of interest" description="Disordered" evidence="2">
    <location>
        <begin position="81"/>
        <end position="176"/>
    </location>
</feature>
<feature type="coiled-coil region" evidence="1">
    <location>
        <begin position="6"/>
        <end position="33"/>
    </location>
</feature>
<feature type="compositionally biased region" description="Basic residues" evidence="2">
    <location>
        <begin position="161"/>
        <end position="176"/>
    </location>
</feature>
<feature type="compositionally biased region" description="Basic and acidic residues" evidence="2">
    <location>
        <begin position="118"/>
        <end position="128"/>
    </location>
</feature>